<feature type="non-terminal residue" evidence="1">
    <location>
        <position position="1"/>
    </location>
</feature>
<evidence type="ECO:0000313" key="1">
    <source>
        <dbReference type="EMBL" id="CAG8733447.1"/>
    </source>
</evidence>
<accession>A0ACA9Q201</accession>
<sequence length="297" mass="33978">CRDASNGRAVYSIRFQRRQAFTTALLIASSDKEPNRSKWTRKEACDEHSGTCGYENIQHKEAVFVVLEGVSQVHNEWMVNLANEETENPENVSYGARALSEERTTDFAKSTFAHTSEEHKMEQVSISIKINRLERWIKVGEGMNDVKAHPWFRGLDWDMLEAKELTPIFQPDQKKANFDATHELEELLLEDNPLKARKRNPNQDINTLSAEMRQMEEQFTPYDFKKMQRRSYYPHNQQQIMTSMTGTSSTGLVPSRPETPADSVNMSIGGRKTDDFSPMPAVPLGHMGRSEGSYGQR</sequence>
<keyword evidence="2" id="KW-1185">Reference proteome</keyword>
<gene>
    <name evidence="1" type="ORF">ACOLOM_LOCUS11776</name>
</gene>
<reference evidence="1" key="1">
    <citation type="submission" date="2021-06" db="EMBL/GenBank/DDBJ databases">
        <authorList>
            <person name="Kallberg Y."/>
            <person name="Tangrot J."/>
            <person name="Rosling A."/>
        </authorList>
    </citation>
    <scope>NUCLEOTIDE SEQUENCE</scope>
    <source>
        <strain evidence="1">CL356</strain>
    </source>
</reference>
<name>A0ACA9Q201_9GLOM</name>
<organism evidence="1 2">
    <name type="scientific">Acaulospora colombiana</name>
    <dbReference type="NCBI Taxonomy" id="27376"/>
    <lineage>
        <taxon>Eukaryota</taxon>
        <taxon>Fungi</taxon>
        <taxon>Fungi incertae sedis</taxon>
        <taxon>Mucoromycota</taxon>
        <taxon>Glomeromycotina</taxon>
        <taxon>Glomeromycetes</taxon>
        <taxon>Diversisporales</taxon>
        <taxon>Acaulosporaceae</taxon>
        <taxon>Acaulospora</taxon>
    </lineage>
</organism>
<protein>
    <submittedName>
        <fullName evidence="1">3952_t:CDS:1</fullName>
    </submittedName>
</protein>
<comment type="caution">
    <text evidence="1">The sequence shown here is derived from an EMBL/GenBank/DDBJ whole genome shotgun (WGS) entry which is preliminary data.</text>
</comment>
<dbReference type="EMBL" id="CAJVPT010043992">
    <property type="protein sequence ID" value="CAG8733447.1"/>
    <property type="molecule type" value="Genomic_DNA"/>
</dbReference>
<feature type="non-terminal residue" evidence="1">
    <location>
        <position position="297"/>
    </location>
</feature>
<proteinExistence type="predicted"/>
<evidence type="ECO:0000313" key="2">
    <source>
        <dbReference type="Proteomes" id="UP000789525"/>
    </source>
</evidence>
<dbReference type="Proteomes" id="UP000789525">
    <property type="component" value="Unassembled WGS sequence"/>
</dbReference>